<comment type="caution">
    <text evidence="1">The sequence shown here is derived from an EMBL/GenBank/DDBJ whole genome shotgun (WGS) entry which is preliminary data.</text>
</comment>
<organism evidence="1 2">
    <name type="scientific">Clostridium perfringens</name>
    <dbReference type="NCBI Taxonomy" id="1502"/>
    <lineage>
        <taxon>Bacteria</taxon>
        <taxon>Bacillati</taxon>
        <taxon>Bacillota</taxon>
        <taxon>Clostridia</taxon>
        <taxon>Eubacteriales</taxon>
        <taxon>Clostridiaceae</taxon>
        <taxon>Clostridium</taxon>
    </lineage>
</organism>
<feature type="non-terminal residue" evidence="1">
    <location>
        <position position="94"/>
    </location>
</feature>
<sequence>MNYAENLAVLGCGDIGNYITRFEDNKIYSSFYLKENINNLKYILDKSKVEMKASQMIVGGQSSILLLFRFAESNKFIYGRIYNLEIDFHREHME</sequence>
<evidence type="ECO:0008006" key="3">
    <source>
        <dbReference type="Google" id="ProtNLM"/>
    </source>
</evidence>
<reference evidence="1" key="1">
    <citation type="submission" date="2019-11" db="EMBL/GenBank/DDBJ databases">
        <title>Characterization of Clostridium perfringens isolates from swine manure treated agricultural soils.</title>
        <authorList>
            <person name="Wushke S.T."/>
        </authorList>
    </citation>
    <scope>NUCLEOTIDE SEQUENCE</scope>
    <source>
        <strain evidence="1">V2</strain>
    </source>
</reference>
<dbReference type="Proteomes" id="UP001292368">
    <property type="component" value="Unassembled WGS sequence"/>
</dbReference>
<dbReference type="AlphaFoldDB" id="A0AAW9IVI6"/>
<proteinExistence type="predicted"/>
<dbReference type="EMBL" id="WNVM01000827">
    <property type="protein sequence ID" value="MDZ5010824.1"/>
    <property type="molecule type" value="Genomic_DNA"/>
</dbReference>
<gene>
    <name evidence="1" type="ORF">GNF77_18380</name>
</gene>
<accession>A0AAW9IVI6</accession>
<evidence type="ECO:0000313" key="1">
    <source>
        <dbReference type="EMBL" id="MDZ5010824.1"/>
    </source>
</evidence>
<name>A0AAW9IVI6_CLOPF</name>
<protein>
    <recommendedName>
        <fullName evidence="3">PglD N-terminal domain-containing protein</fullName>
    </recommendedName>
</protein>
<evidence type="ECO:0000313" key="2">
    <source>
        <dbReference type="Proteomes" id="UP001292368"/>
    </source>
</evidence>